<feature type="region of interest" description="Disordered" evidence="1">
    <location>
        <begin position="169"/>
        <end position="197"/>
    </location>
</feature>
<comment type="caution">
    <text evidence="2">The sequence shown here is derived from an EMBL/GenBank/DDBJ whole genome shotgun (WGS) entry which is preliminary data.</text>
</comment>
<dbReference type="EMBL" id="JAADYS010000861">
    <property type="protein sequence ID" value="KAF4466535.1"/>
    <property type="molecule type" value="Genomic_DNA"/>
</dbReference>
<gene>
    <name evidence="2" type="ORF">FALBO_6604</name>
</gene>
<accession>A0A8H4LDX2</accession>
<feature type="region of interest" description="Disordered" evidence="1">
    <location>
        <begin position="96"/>
        <end position="121"/>
    </location>
</feature>
<reference evidence="2 3" key="1">
    <citation type="submission" date="2020-01" db="EMBL/GenBank/DDBJ databases">
        <title>Identification and distribution of gene clusters putatively required for synthesis of sphingolipid metabolism inhibitors in phylogenetically diverse species of the filamentous fungus Fusarium.</title>
        <authorList>
            <person name="Kim H.-S."/>
            <person name="Busman M."/>
            <person name="Brown D.W."/>
            <person name="Divon H."/>
            <person name="Uhlig S."/>
            <person name="Proctor R.H."/>
        </authorList>
    </citation>
    <scope>NUCLEOTIDE SEQUENCE [LARGE SCALE GENOMIC DNA]</scope>
    <source>
        <strain evidence="2 3">NRRL 20459</strain>
    </source>
</reference>
<evidence type="ECO:0000313" key="3">
    <source>
        <dbReference type="Proteomes" id="UP000554235"/>
    </source>
</evidence>
<organism evidence="2 3">
    <name type="scientific">Fusarium albosuccineum</name>
    <dbReference type="NCBI Taxonomy" id="1237068"/>
    <lineage>
        <taxon>Eukaryota</taxon>
        <taxon>Fungi</taxon>
        <taxon>Dikarya</taxon>
        <taxon>Ascomycota</taxon>
        <taxon>Pezizomycotina</taxon>
        <taxon>Sordariomycetes</taxon>
        <taxon>Hypocreomycetidae</taxon>
        <taxon>Hypocreales</taxon>
        <taxon>Nectriaceae</taxon>
        <taxon>Fusarium</taxon>
        <taxon>Fusarium decemcellulare species complex</taxon>
    </lineage>
</organism>
<sequence length="414" mass="46563">MKALNPTGTNLEVLDQLLEKLKKCQRALGASFMGEEQLVSATIRACRGVQEFEFALYAPARTFEQLRSQLRSSVITSESRSNRGASQFQSEQFFADRNYHRSDSRPRGGASPAPRRPAGSTPWKAKCFICGKQGCWSSNHTDEEREKSRREWKRAKEFRQERGSFATFLAEYEGDSTSDEDDDDDGPRRSWAGTKSEVHFTEVGDPEAYLREHREEVKTAQGLLQAAAYHRIATSYEKITSTPCDQMVEGATMFFADRYSDRIYQGQMPDTGASMISTVGIGQARALMRICPWLSIDQSRADGNTVRFGDGPRTSCLGTLSVDGPLGEITYFVTEGNTPFLFCLKDMDDKGIYFDNTCDELVNKKTGARVPVVRKYGHGWFHTNVACEASSHFTEAELRRLHRRFGHPSVGKLE</sequence>
<name>A0A8H4LDX2_9HYPO</name>
<dbReference type="Proteomes" id="UP000554235">
    <property type="component" value="Unassembled WGS sequence"/>
</dbReference>
<dbReference type="OrthoDB" id="4850545at2759"/>
<feature type="compositionally biased region" description="Acidic residues" evidence="1">
    <location>
        <begin position="172"/>
        <end position="185"/>
    </location>
</feature>
<feature type="compositionally biased region" description="Basic and acidic residues" evidence="1">
    <location>
        <begin position="97"/>
        <end position="106"/>
    </location>
</feature>
<feature type="non-terminal residue" evidence="2">
    <location>
        <position position="414"/>
    </location>
</feature>
<feature type="compositionally biased region" description="Low complexity" evidence="1">
    <location>
        <begin position="107"/>
        <end position="120"/>
    </location>
</feature>
<proteinExistence type="predicted"/>
<evidence type="ECO:0000256" key="1">
    <source>
        <dbReference type="SAM" id="MobiDB-lite"/>
    </source>
</evidence>
<evidence type="ECO:0000313" key="2">
    <source>
        <dbReference type="EMBL" id="KAF4466535.1"/>
    </source>
</evidence>
<keyword evidence="3" id="KW-1185">Reference proteome</keyword>
<protein>
    <submittedName>
        <fullName evidence="2">Uncharacterized protein</fullName>
    </submittedName>
</protein>
<dbReference type="AlphaFoldDB" id="A0A8H4LDX2"/>